<evidence type="ECO:0000313" key="5">
    <source>
        <dbReference type="Proteomes" id="UP000032066"/>
    </source>
</evidence>
<feature type="signal peptide" evidence="3">
    <location>
        <begin position="1"/>
        <end position="31"/>
    </location>
</feature>
<feature type="region of interest" description="Disordered" evidence="1">
    <location>
        <begin position="490"/>
        <end position="534"/>
    </location>
</feature>
<feature type="chain" id="PRO_5002229839" description="Peptidase" evidence="3">
    <location>
        <begin position="32"/>
        <end position="578"/>
    </location>
</feature>
<dbReference type="PATRIC" id="fig|2064.6.peg.5752"/>
<keyword evidence="5" id="KW-1185">Reference proteome</keyword>
<dbReference type="OrthoDB" id="4218847at2"/>
<dbReference type="STRING" id="2064.TR51_27100"/>
<reference evidence="4 5" key="1">
    <citation type="submission" date="2015-02" db="EMBL/GenBank/DDBJ databases">
        <title>Draft genome sequence of Kitasatospora griseola MF730-N6, a bafilomycin, terpentecin and satosporin producer.</title>
        <authorList>
            <person name="Arens J.C."/>
            <person name="Haltli B."/>
            <person name="Kerr R.G."/>
        </authorList>
    </citation>
    <scope>NUCLEOTIDE SEQUENCE [LARGE SCALE GENOMIC DNA]</scope>
    <source>
        <strain evidence="4 5">MF730-N6</strain>
    </source>
</reference>
<feature type="transmembrane region" description="Helical" evidence="2">
    <location>
        <begin position="551"/>
        <end position="570"/>
    </location>
</feature>
<dbReference type="RefSeq" id="WP_043914841.1">
    <property type="nucleotide sequence ID" value="NZ_JXZB01000004.1"/>
</dbReference>
<organism evidence="4 5">
    <name type="scientific">Kitasatospora griseola</name>
    <name type="common">Streptomyces griseolosporeus</name>
    <dbReference type="NCBI Taxonomy" id="2064"/>
    <lineage>
        <taxon>Bacteria</taxon>
        <taxon>Bacillati</taxon>
        <taxon>Actinomycetota</taxon>
        <taxon>Actinomycetes</taxon>
        <taxon>Kitasatosporales</taxon>
        <taxon>Streptomycetaceae</taxon>
        <taxon>Kitasatospora</taxon>
    </lineage>
</organism>
<evidence type="ECO:0000256" key="2">
    <source>
        <dbReference type="SAM" id="Phobius"/>
    </source>
</evidence>
<evidence type="ECO:0008006" key="6">
    <source>
        <dbReference type="Google" id="ProtNLM"/>
    </source>
</evidence>
<evidence type="ECO:0000256" key="3">
    <source>
        <dbReference type="SAM" id="SignalP"/>
    </source>
</evidence>
<evidence type="ECO:0000256" key="1">
    <source>
        <dbReference type="SAM" id="MobiDB-lite"/>
    </source>
</evidence>
<accession>A0A0D0PQI9</accession>
<gene>
    <name evidence="4" type="ORF">TR51_27100</name>
</gene>
<keyword evidence="2" id="KW-0472">Membrane</keyword>
<proteinExistence type="predicted"/>
<dbReference type="AlphaFoldDB" id="A0A0D0PQI9"/>
<dbReference type="Proteomes" id="UP000032066">
    <property type="component" value="Unassembled WGS sequence"/>
</dbReference>
<feature type="compositionally biased region" description="Low complexity" evidence="1">
    <location>
        <begin position="490"/>
        <end position="533"/>
    </location>
</feature>
<dbReference type="EMBL" id="JXZB01000004">
    <property type="protein sequence ID" value="KIQ62652.1"/>
    <property type="molecule type" value="Genomic_DNA"/>
</dbReference>
<keyword evidence="3" id="KW-0732">Signal</keyword>
<name>A0A0D0PQI9_KITGR</name>
<sequence>MGNSRITRPAAIGAPLAAAAILALTSAPAHAADDLRLDVPSAFTLPAAPATGDATPVELTVGSSGPIAANASRELVVTYDATGLAGIASFALNPGWGTGWGTKCNTTGQVSTCTFTVHSWPNSTTFGSQFNPTLTAVKGAPQGQAGHLKISQGWAGGPTGPAADIAVYAGGPKLELDQNLGNQPVDAGKPGAVVKQSLRVTNNGTLESGQLVVAAQLSPGLTFKQHYANCSYGTYAGGEKNEVFKDTQAAICTVNTSVKPGQTVTVDPIEAVVGADALYPDIDFVVSSGVNDDLKYVRGGYTFTPASDTGPRLTAGLPENPAAKPGPPNIGPQARNSAIVQYNVTSNADFSARGAWTPADGGRKGTLAVTVHNGGPASVAYLRSGNSIASALVTLPSGVTVSGKLPDGCGTREERPNVVACSLPMWLLNGADRTFDLPLAVSDPAAGPKAVIALTTEQGAYESKVEALPYDTENANNSVSVTLGSTAVTATPSAPATQPAGGQSTAPTGNGSGAGTAPSTGATPTATGSSTAGAGSGGGLAFTGSEGTGTMVGLGVGAIVLGGGVIAVVARRRRGTHG</sequence>
<keyword evidence="2" id="KW-0812">Transmembrane</keyword>
<protein>
    <recommendedName>
        <fullName evidence="6">Peptidase</fullName>
    </recommendedName>
</protein>
<comment type="caution">
    <text evidence="4">The sequence shown here is derived from an EMBL/GenBank/DDBJ whole genome shotgun (WGS) entry which is preliminary data.</text>
</comment>
<keyword evidence="2" id="KW-1133">Transmembrane helix</keyword>
<evidence type="ECO:0000313" key="4">
    <source>
        <dbReference type="EMBL" id="KIQ62652.1"/>
    </source>
</evidence>